<dbReference type="AlphaFoldDB" id="A0A8J3P594"/>
<dbReference type="GO" id="GO:0000287">
    <property type="term" value="F:magnesium ion binding"/>
    <property type="evidence" value="ECO:0007669"/>
    <property type="project" value="InterPro"/>
</dbReference>
<evidence type="ECO:0000256" key="1">
    <source>
        <dbReference type="ARBA" id="ARBA00010990"/>
    </source>
</evidence>
<evidence type="ECO:0000313" key="4">
    <source>
        <dbReference type="EMBL" id="GIG04501.1"/>
    </source>
</evidence>
<evidence type="ECO:0000313" key="5">
    <source>
        <dbReference type="Proteomes" id="UP000630887"/>
    </source>
</evidence>
<accession>A0A8J3P594</accession>
<organism evidence="4 5">
    <name type="scientific">Catellatospora coxensis</name>
    <dbReference type="NCBI Taxonomy" id="310354"/>
    <lineage>
        <taxon>Bacteria</taxon>
        <taxon>Bacillati</taxon>
        <taxon>Actinomycetota</taxon>
        <taxon>Actinomycetes</taxon>
        <taxon>Micromonosporales</taxon>
        <taxon>Micromonosporaceae</taxon>
        <taxon>Catellatospora</taxon>
    </lineage>
</organism>
<evidence type="ECO:0000256" key="2">
    <source>
        <dbReference type="ARBA" id="ARBA00022679"/>
    </source>
</evidence>
<dbReference type="Gene3D" id="3.90.470.20">
    <property type="entry name" value="4'-phosphopantetheinyl transferase domain"/>
    <property type="match status" value="1"/>
</dbReference>
<comment type="similarity">
    <text evidence="1">Belongs to the P-Pant transferase superfamily. Gsp/Sfp/HetI/AcpT family.</text>
</comment>
<dbReference type="PANTHER" id="PTHR12215:SF15">
    <property type="entry name" value="4'-PHOSPHOPANTETHEINYL TRANSFERASE SUPERFAMILY-RELATED"/>
    <property type="match status" value="1"/>
</dbReference>
<dbReference type="GO" id="GO:0019878">
    <property type="term" value="P:lysine biosynthetic process via aminoadipic acid"/>
    <property type="evidence" value="ECO:0007669"/>
    <property type="project" value="TreeGrafter"/>
</dbReference>
<dbReference type="Pfam" id="PF01648">
    <property type="entry name" value="ACPS"/>
    <property type="match status" value="1"/>
</dbReference>
<dbReference type="GO" id="GO:0005829">
    <property type="term" value="C:cytosol"/>
    <property type="evidence" value="ECO:0007669"/>
    <property type="project" value="TreeGrafter"/>
</dbReference>
<protein>
    <recommendedName>
        <fullName evidence="3">4'-phosphopantetheinyl transferase domain-containing protein</fullName>
    </recommendedName>
</protein>
<evidence type="ECO:0000259" key="3">
    <source>
        <dbReference type="Pfam" id="PF01648"/>
    </source>
</evidence>
<gene>
    <name evidence="4" type="ORF">Cco03nite_12010</name>
</gene>
<dbReference type="InterPro" id="IPR008278">
    <property type="entry name" value="4-PPantetheinyl_Trfase_dom"/>
</dbReference>
<keyword evidence="5" id="KW-1185">Reference proteome</keyword>
<reference evidence="4 5" key="1">
    <citation type="submission" date="2021-01" db="EMBL/GenBank/DDBJ databases">
        <title>Whole genome shotgun sequence of Catellatospora coxensis NBRC 107359.</title>
        <authorList>
            <person name="Komaki H."/>
            <person name="Tamura T."/>
        </authorList>
    </citation>
    <scope>NUCLEOTIDE SEQUENCE [LARGE SCALE GENOMIC DNA]</scope>
    <source>
        <strain evidence="4 5">NBRC 107359</strain>
    </source>
</reference>
<proteinExistence type="inferred from homology"/>
<keyword evidence="2" id="KW-0808">Transferase</keyword>
<feature type="domain" description="4'-phosphopantetheinyl transferase" evidence="3">
    <location>
        <begin position="88"/>
        <end position="144"/>
    </location>
</feature>
<comment type="caution">
    <text evidence="4">The sequence shown here is derived from an EMBL/GenBank/DDBJ whole genome shotgun (WGS) entry which is preliminary data.</text>
</comment>
<dbReference type="Proteomes" id="UP000630887">
    <property type="component" value="Unassembled WGS sequence"/>
</dbReference>
<dbReference type="SUPFAM" id="SSF56214">
    <property type="entry name" value="4'-phosphopantetheinyl transferase"/>
    <property type="match status" value="2"/>
</dbReference>
<dbReference type="InterPro" id="IPR050559">
    <property type="entry name" value="P-Pant_transferase_sf"/>
</dbReference>
<dbReference type="PANTHER" id="PTHR12215">
    <property type="entry name" value="PHOSPHOPANTETHEINE TRANSFERASE"/>
    <property type="match status" value="1"/>
</dbReference>
<dbReference type="InterPro" id="IPR037143">
    <property type="entry name" value="4-PPantetheinyl_Trfase_dom_sf"/>
</dbReference>
<dbReference type="GO" id="GO:0008897">
    <property type="term" value="F:holo-[acyl-carrier-protein] synthase activity"/>
    <property type="evidence" value="ECO:0007669"/>
    <property type="project" value="InterPro"/>
</dbReference>
<name>A0A8J3P594_9ACTN</name>
<dbReference type="EMBL" id="BONI01000007">
    <property type="protein sequence ID" value="GIG04501.1"/>
    <property type="molecule type" value="Genomic_DNA"/>
</dbReference>
<sequence>MAGKGFVAVRVRAIVVVMSGIRIWLAPAVDATALARHAAGEMLGIDPAPIEIGREPAGRPYVVGATGMHLAISHTRELSAVAVTGLGPLGVDVEPLRPLPAAELARRWFSAPEADWVARHPDDFLLLWTAKEAVGKALGIGLRGDGLRRPMPLPPAATLIATIPGLPSMAVAAWAQDGIVLGLACDSAAALGASVTVSVAAPPARADSR</sequence>